<evidence type="ECO:0000313" key="1">
    <source>
        <dbReference type="EMBL" id="SPP91851.1"/>
    </source>
</evidence>
<dbReference type="Proteomes" id="UP000246085">
    <property type="component" value="Chromosome BRAD3257"/>
</dbReference>
<name>A0A2U3PRQ5_9BRAD</name>
<organism evidence="1 2">
    <name type="scientific">Bradyrhizobium vignae</name>
    <dbReference type="NCBI Taxonomy" id="1549949"/>
    <lineage>
        <taxon>Bacteria</taxon>
        <taxon>Pseudomonadati</taxon>
        <taxon>Pseudomonadota</taxon>
        <taxon>Alphaproteobacteria</taxon>
        <taxon>Hyphomicrobiales</taxon>
        <taxon>Nitrobacteraceae</taxon>
        <taxon>Bradyrhizobium</taxon>
    </lineage>
</organism>
<reference evidence="1 2" key="1">
    <citation type="submission" date="2018-03" db="EMBL/GenBank/DDBJ databases">
        <authorList>
            <person name="Gully D."/>
        </authorList>
    </citation>
    <scope>NUCLEOTIDE SEQUENCE [LARGE SCALE GENOMIC DNA]</scope>
    <source>
        <strain evidence="1">ORS3257</strain>
    </source>
</reference>
<accession>A0A2U3PRQ5</accession>
<dbReference type="AlphaFoldDB" id="A0A2U3PRQ5"/>
<evidence type="ECO:0000313" key="2">
    <source>
        <dbReference type="Proteomes" id="UP000246085"/>
    </source>
</evidence>
<dbReference type="EMBL" id="LS398110">
    <property type="protein sequence ID" value="SPP91851.1"/>
    <property type="molecule type" value="Genomic_DNA"/>
</dbReference>
<protein>
    <submittedName>
        <fullName evidence="1">Uncharacterized protein</fullName>
    </submittedName>
</protein>
<proteinExistence type="predicted"/>
<sequence>MLWNIWGRAGEALLQPLKRDGIRMNHHRALGYCLSMIFSEKHTFRDHALTPLSFPAQAGNPVRRGFSILAAPSLEYWIARLRGR</sequence>
<dbReference type="KEGG" id="bvz:BRAD3257_0693"/>
<gene>
    <name evidence="1" type="ORF">BRAD3257_0693</name>
</gene>